<proteinExistence type="predicted"/>
<dbReference type="InterPro" id="IPR051791">
    <property type="entry name" value="Pra-immunoreactive"/>
</dbReference>
<dbReference type="PANTHER" id="PTHR36115">
    <property type="entry name" value="PROLINE-RICH ANTIGEN HOMOLOG-RELATED"/>
    <property type="match status" value="1"/>
</dbReference>
<keyword evidence="5 6" id="KW-0472">Membrane</keyword>
<keyword evidence="4 6" id="KW-1133">Transmembrane helix</keyword>
<evidence type="ECO:0000259" key="7">
    <source>
        <dbReference type="Pfam" id="PF06271"/>
    </source>
</evidence>
<dbReference type="Proteomes" id="UP001214441">
    <property type="component" value="Unassembled WGS sequence"/>
</dbReference>
<comment type="caution">
    <text evidence="8">The sequence shown here is derived from an EMBL/GenBank/DDBJ whole genome shotgun (WGS) entry which is preliminary data.</text>
</comment>
<feature type="transmembrane region" description="Helical" evidence="6">
    <location>
        <begin position="43"/>
        <end position="65"/>
    </location>
</feature>
<dbReference type="Pfam" id="PF06271">
    <property type="entry name" value="RDD"/>
    <property type="match status" value="1"/>
</dbReference>
<gene>
    <name evidence="8" type="ORF">NMN56_018400</name>
</gene>
<keyword evidence="9" id="KW-1185">Reference proteome</keyword>
<keyword evidence="2" id="KW-1003">Cell membrane</keyword>
<accession>A0ABT6ZZS8</accession>
<evidence type="ECO:0000256" key="1">
    <source>
        <dbReference type="ARBA" id="ARBA00004651"/>
    </source>
</evidence>
<comment type="subcellular location">
    <subcellularLocation>
        <location evidence="1">Cell membrane</location>
        <topology evidence="1">Multi-pass membrane protein</topology>
    </subcellularLocation>
</comment>
<organism evidence="8 9">
    <name type="scientific">Streptomyces iconiensis</name>
    <dbReference type="NCBI Taxonomy" id="1384038"/>
    <lineage>
        <taxon>Bacteria</taxon>
        <taxon>Bacillati</taxon>
        <taxon>Actinomycetota</taxon>
        <taxon>Actinomycetes</taxon>
        <taxon>Kitasatosporales</taxon>
        <taxon>Streptomycetaceae</taxon>
        <taxon>Streptomyces</taxon>
    </lineage>
</organism>
<evidence type="ECO:0000256" key="4">
    <source>
        <dbReference type="ARBA" id="ARBA00022989"/>
    </source>
</evidence>
<dbReference type="EMBL" id="JANCPR020000017">
    <property type="protein sequence ID" value="MDJ1133903.1"/>
    <property type="molecule type" value="Genomic_DNA"/>
</dbReference>
<evidence type="ECO:0000313" key="9">
    <source>
        <dbReference type="Proteomes" id="UP001214441"/>
    </source>
</evidence>
<dbReference type="InterPro" id="IPR010432">
    <property type="entry name" value="RDD"/>
</dbReference>
<evidence type="ECO:0000313" key="8">
    <source>
        <dbReference type="EMBL" id="MDJ1133903.1"/>
    </source>
</evidence>
<sequence length="187" mass="20214">MTLQSYGAQGGAAAAGFGDGGAGVAPPPSAGATIVLASRAQRFVARAVDLMLFFAGVAFIVQLGLPQIGDEWSTASGTAVVSGVAVLWVLLFPFALMRFESTIGKALVGLRVVRLRNGKRVGFWRAAWRELFHLAVSFVPVAGFLNQAWCLWDKPYRQCWHDKVSGTITVDRSTFRTRTGQAVQRVW</sequence>
<feature type="transmembrane region" description="Helical" evidence="6">
    <location>
        <begin position="77"/>
        <end position="96"/>
    </location>
</feature>
<evidence type="ECO:0000256" key="5">
    <source>
        <dbReference type="ARBA" id="ARBA00023136"/>
    </source>
</evidence>
<protein>
    <submittedName>
        <fullName evidence="8">RDD family protein</fullName>
    </submittedName>
</protein>
<evidence type="ECO:0000256" key="2">
    <source>
        <dbReference type="ARBA" id="ARBA00022475"/>
    </source>
</evidence>
<feature type="domain" description="RDD" evidence="7">
    <location>
        <begin position="37"/>
        <end position="166"/>
    </location>
</feature>
<dbReference type="RefSeq" id="WP_280842714.1">
    <property type="nucleotide sequence ID" value="NZ_JANCPR020000017.1"/>
</dbReference>
<evidence type="ECO:0000256" key="3">
    <source>
        <dbReference type="ARBA" id="ARBA00022692"/>
    </source>
</evidence>
<reference evidence="8 9" key="1">
    <citation type="submission" date="2023-05" db="EMBL/GenBank/DDBJ databases">
        <title>Streptantibioticus silvisoli sp. nov., acidotolerant actinomycetes 1 from pine litter.</title>
        <authorList>
            <person name="Swiecimska M."/>
            <person name="Golinska P."/>
            <person name="Sangal V."/>
            <person name="Wachnowicz B."/>
            <person name="Goodfellow M."/>
        </authorList>
    </citation>
    <scope>NUCLEOTIDE SEQUENCE [LARGE SCALE GENOMIC DNA]</scope>
    <source>
        <strain evidence="8 9">DSM 42109</strain>
    </source>
</reference>
<keyword evidence="3 6" id="KW-0812">Transmembrane</keyword>
<evidence type="ECO:0000256" key="6">
    <source>
        <dbReference type="SAM" id="Phobius"/>
    </source>
</evidence>
<name>A0ABT6ZZS8_9ACTN</name>